<protein>
    <submittedName>
        <fullName evidence="2">Uncharacterized protein</fullName>
    </submittedName>
</protein>
<dbReference type="PANTHER" id="PTHR24147:SF60">
    <property type="entry name" value="ANKYRIN REPEAT DOMAIN-CONTAINING PROTEIN 26-RELATED"/>
    <property type="match status" value="1"/>
</dbReference>
<gene>
    <name evidence="2" type="ORF">MONAX_5E004675</name>
</gene>
<accession>A0A5E4D7S2</accession>
<comment type="caution">
    <text evidence="2">The sequence shown here is derived from an EMBL/GenBank/DDBJ whole genome shotgun (WGS) entry which is preliminary data.</text>
</comment>
<proteinExistence type="predicted"/>
<evidence type="ECO:0000313" key="3">
    <source>
        <dbReference type="Proteomes" id="UP000335636"/>
    </source>
</evidence>
<dbReference type="PANTHER" id="PTHR24147">
    <property type="entry name" value="ANKYRIN REPEAT DOMAIN 36-RELATED"/>
    <property type="match status" value="1"/>
</dbReference>
<feature type="non-terminal residue" evidence="2">
    <location>
        <position position="1"/>
    </location>
</feature>
<keyword evidence="1" id="KW-0175">Coiled coil</keyword>
<organism evidence="2 3">
    <name type="scientific">Marmota monax</name>
    <name type="common">Woodchuck</name>
    <dbReference type="NCBI Taxonomy" id="9995"/>
    <lineage>
        <taxon>Eukaryota</taxon>
        <taxon>Metazoa</taxon>
        <taxon>Chordata</taxon>
        <taxon>Craniata</taxon>
        <taxon>Vertebrata</taxon>
        <taxon>Euteleostomi</taxon>
        <taxon>Mammalia</taxon>
        <taxon>Eutheria</taxon>
        <taxon>Euarchontoglires</taxon>
        <taxon>Glires</taxon>
        <taxon>Rodentia</taxon>
        <taxon>Sciuromorpha</taxon>
        <taxon>Sciuridae</taxon>
        <taxon>Xerinae</taxon>
        <taxon>Marmotini</taxon>
        <taxon>Marmota</taxon>
    </lineage>
</organism>
<feature type="coiled-coil region" evidence="1">
    <location>
        <begin position="25"/>
        <end position="66"/>
    </location>
</feature>
<sequence>SVSLLKICDAVHSFKRLIKLKKNHCKLLTAKILKVENKVTGLQKELSETKEVKSHLEHEKVEQEQELCNL</sequence>
<dbReference type="EMBL" id="CABDUW010004113">
    <property type="protein sequence ID" value="VTJ90088.1"/>
    <property type="molecule type" value="Genomic_DNA"/>
</dbReference>
<dbReference type="AlphaFoldDB" id="A0A5E4D7S2"/>
<name>A0A5E4D7S2_MARMO</name>
<evidence type="ECO:0000256" key="1">
    <source>
        <dbReference type="SAM" id="Coils"/>
    </source>
</evidence>
<feature type="non-terminal residue" evidence="2">
    <location>
        <position position="70"/>
    </location>
</feature>
<dbReference type="InterPro" id="IPR050657">
    <property type="entry name" value="Ankyrin_repeat_domain"/>
</dbReference>
<evidence type="ECO:0000313" key="2">
    <source>
        <dbReference type="EMBL" id="VTJ90088.1"/>
    </source>
</evidence>
<reference evidence="2" key="1">
    <citation type="submission" date="2019-04" db="EMBL/GenBank/DDBJ databases">
        <authorList>
            <person name="Alioto T."/>
            <person name="Alioto T."/>
        </authorList>
    </citation>
    <scope>NUCLEOTIDE SEQUENCE [LARGE SCALE GENOMIC DNA]</scope>
</reference>
<dbReference type="Proteomes" id="UP000335636">
    <property type="component" value="Unassembled WGS sequence"/>
</dbReference>
<keyword evidence="3" id="KW-1185">Reference proteome</keyword>